<evidence type="ECO:0000313" key="3">
    <source>
        <dbReference type="Proteomes" id="UP000813444"/>
    </source>
</evidence>
<dbReference type="SMART" id="SM00355">
    <property type="entry name" value="ZnF_C2H2"/>
    <property type="match status" value="2"/>
</dbReference>
<accession>A0A8K0SEW0</accession>
<dbReference type="AlphaFoldDB" id="A0A8K0SEW0"/>
<dbReference type="OrthoDB" id="5097609at2759"/>
<reference evidence="2" key="1">
    <citation type="journal article" date="2021" name="Nat. Commun.">
        <title>Genetic determinants of endophytism in the Arabidopsis root mycobiome.</title>
        <authorList>
            <person name="Mesny F."/>
            <person name="Miyauchi S."/>
            <person name="Thiergart T."/>
            <person name="Pickel B."/>
            <person name="Atanasova L."/>
            <person name="Karlsson M."/>
            <person name="Huettel B."/>
            <person name="Barry K.W."/>
            <person name="Haridas S."/>
            <person name="Chen C."/>
            <person name="Bauer D."/>
            <person name="Andreopoulos W."/>
            <person name="Pangilinan J."/>
            <person name="LaButti K."/>
            <person name="Riley R."/>
            <person name="Lipzen A."/>
            <person name="Clum A."/>
            <person name="Drula E."/>
            <person name="Henrissat B."/>
            <person name="Kohler A."/>
            <person name="Grigoriev I.V."/>
            <person name="Martin F.M."/>
            <person name="Hacquard S."/>
        </authorList>
    </citation>
    <scope>NUCLEOTIDE SEQUENCE</scope>
    <source>
        <strain evidence="2">MPI-CAGE-CH-0235</strain>
    </source>
</reference>
<dbReference type="InterPro" id="IPR013087">
    <property type="entry name" value="Znf_C2H2_type"/>
</dbReference>
<dbReference type="Gene3D" id="3.30.160.60">
    <property type="entry name" value="Classic Zinc Finger"/>
    <property type="match status" value="1"/>
</dbReference>
<comment type="caution">
    <text evidence="2">The sequence shown here is derived from an EMBL/GenBank/DDBJ whole genome shotgun (WGS) entry which is preliminary data.</text>
</comment>
<name>A0A8K0SEW0_9HYPO</name>
<proteinExistence type="predicted"/>
<organism evidence="2 3">
    <name type="scientific">Stachybotrys elegans</name>
    <dbReference type="NCBI Taxonomy" id="80388"/>
    <lineage>
        <taxon>Eukaryota</taxon>
        <taxon>Fungi</taxon>
        <taxon>Dikarya</taxon>
        <taxon>Ascomycota</taxon>
        <taxon>Pezizomycotina</taxon>
        <taxon>Sordariomycetes</taxon>
        <taxon>Hypocreomycetidae</taxon>
        <taxon>Hypocreales</taxon>
        <taxon>Stachybotryaceae</taxon>
        <taxon>Stachybotrys</taxon>
    </lineage>
</organism>
<dbReference type="Proteomes" id="UP000813444">
    <property type="component" value="Unassembled WGS sequence"/>
</dbReference>
<dbReference type="PROSITE" id="PS00028">
    <property type="entry name" value="ZINC_FINGER_C2H2_1"/>
    <property type="match status" value="1"/>
</dbReference>
<evidence type="ECO:0000259" key="1">
    <source>
        <dbReference type="PROSITE" id="PS00028"/>
    </source>
</evidence>
<dbReference type="EMBL" id="JAGPNK010000049">
    <property type="protein sequence ID" value="KAH7302881.1"/>
    <property type="molecule type" value="Genomic_DNA"/>
</dbReference>
<feature type="domain" description="C2H2-type" evidence="1">
    <location>
        <begin position="6"/>
        <end position="28"/>
    </location>
</feature>
<gene>
    <name evidence="2" type="ORF">B0I35DRAFT_197448</name>
</gene>
<evidence type="ECO:0000313" key="2">
    <source>
        <dbReference type="EMBL" id="KAH7302881.1"/>
    </source>
</evidence>
<protein>
    <recommendedName>
        <fullName evidence="1">C2H2-type domain-containing protein</fullName>
    </recommendedName>
</protein>
<keyword evidence="3" id="KW-1185">Reference proteome</keyword>
<sequence>MLITECSACLERFESDKQYQDHVHYHKHRADELLQELQVCLQHISAQPRPIDAHPSPISRSPTNLSVISSQTRPWACPHPDCAGKRKKISFKRRKDLVRHLETHKECEEECPFCGILISRVRKYCTHYDDCPVRLEQQSSGGVSTETDTEMREKRRLLHEETDSWLGEMLQSPLPSIATGQKLQAQAQAIKPKVTSHGTSHQALQLDASAAQKGLFYDE</sequence>